<sequence length="405" mass="44129">MLTSQNQVFREALNLKESLIQLRRELHQYPELSFEEYKTSSVVKRELEKIPGMKVYAGLEHTGLSTGVVGELAFGDDGPVIALRADMDALPIEEENEEDYRSKQPGVMHACGHDAHTTIVLGAARILAEKVKPAFAGTIKFIFQPAEEDTDEQGVTGSPYMISHGVLDNVDVALALHMDPEYPVGHVRLHEGPSMANVDTFTGSIHGTGGHGAYPHLGTDPTWMLSLILQSIHGISARKVSPLEPAVISVCHIEGGSSTNVIPSKVLLEGTMRSYTKETRKELEEELHHAFAVAQSLGGSYELEVKKGEPALNNSSKAINLVRETIGEFFPEMVIHDKPYGLGGEDFGYMAEKVPAAMFFLGAGKDDRKDRGLHMPCFDINEEALPVGASILAGSVLKFMSDPQL</sequence>
<dbReference type="RefSeq" id="WP_385942940.1">
    <property type="nucleotide sequence ID" value="NZ_JBHSOZ010000010.1"/>
</dbReference>
<dbReference type="PANTHER" id="PTHR11014">
    <property type="entry name" value="PEPTIDASE M20 FAMILY MEMBER"/>
    <property type="match status" value="1"/>
</dbReference>
<dbReference type="SUPFAM" id="SSF53187">
    <property type="entry name" value="Zn-dependent exopeptidases"/>
    <property type="match status" value="1"/>
</dbReference>
<gene>
    <name evidence="2" type="ORF">ACFPU1_16260</name>
</gene>
<dbReference type="InterPro" id="IPR011650">
    <property type="entry name" value="Peptidase_M20_dimer"/>
</dbReference>
<accession>A0ABW0YSG0</accession>
<dbReference type="InterPro" id="IPR017439">
    <property type="entry name" value="Amidohydrolase"/>
</dbReference>
<dbReference type="Gene3D" id="3.30.70.360">
    <property type="match status" value="1"/>
</dbReference>
<evidence type="ECO:0000259" key="1">
    <source>
        <dbReference type="Pfam" id="PF07687"/>
    </source>
</evidence>
<dbReference type="PANTHER" id="PTHR11014:SF63">
    <property type="entry name" value="METALLOPEPTIDASE, PUTATIVE (AFU_ORTHOLOGUE AFUA_6G09600)-RELATED"/>
    <property type="match status" value="1"/>
</dbReference>
<reference evidence="3" key="1">
    <citation type="journal article" date="2019" name="Int. J. Syst. Evol. Microbiol.">
        <title>The Global Catalogue of Microorganisms (GCM) 10K type strain sequencing project: providing services to taxonomists for standard genome sequencing and annotation.</title>
        <authorList>
            <consortium name="The Broad Institute Genomics Platform"/>
            <consortium name="The Broad Institute Genome Sequencing Center for Infectious Disease"/>
            <person name="Wu L."/>
            <person name="Ma J."/>
        </authorList>
    </citation>
    <scope>NUCLEOTIDE SEQUENCE [LARGE SCALE GENOMIC DNA]</scope>
    <source>
        <strain evidence="3">CECT 7184</strain>
    </source>
</reference>
<protein>
    <submittedName>
        <fullName evidence="2">M20 family metallopeptidase</fullName>
    </submittedName>
</protein>
<dbReference type="Pfam" id="PF01546">
    <property type="entry name" value="Peptidase_M20"/>
    <property type="match status" value="1"/>
</dbReference>
<evidence type="ECO:0000313" key="3">
    <source>
        <dbReference type="Proteomes" id="UP001596142"/>
    </source>
</evidence>
<feature type="domain" description="Peptidase M20 dimerisation" evidence="1">
    <location>
        <begin position="204"/>
        <end position="291"/>
    </location>
</feature>
<organism evidence="2 3">
    <name type="scientific">Thalassorhabdus alkalitolerans</name>
    <dbReference type="NCBI Taxonomy" id="2282697"/>
    <lineage>
        <taxon>Bacteria</taxon>
        <taxon>Bacillati</taxon>
        <taxon>Bacillota</taxon>
        <taxon>Bacilli</taxon>
        <taxon>Bacillales</taxon>
        <taxon>Bacillaceae</taxon>
        <taxon>Thalassorhabdus</taxon>
    </lineage>
</organism>
<keyword evidence="3" id="KW-1185">Reference proteome</keyword>
<dbReference type="NCBIfam" id="TIGR01891">
    <property type="entry name" value="amidohydrolases"/>
    <property type="match status" value="1"/>
</dbReference>
<dbReference type="SUPFAM" id="SSF55031">
    <property type="entry name" value="Bacterial exopeptidase dimerisation domain"/>
    <property type="match status" value="1"/>
</dbReference>
<dbReference type="Proteomes" id="UP001596142">
    <property type="component" value="Unassembled WGS sequence"/>
</dbReference>
<dbReference type="Pfam" id="PF07687">
    <property type="entry name" value="M20_dimer"/>
    <property type="match status" value="1"/>
</dbReference>
<dbReference type="CDD" id="cd03886">
    <property type="entry name" value="M20_Acy1"/>
    <property type="match status" value="1"/>
</dbReference>
<evidence type="ECO:0000313" key="2">
    <source>
        <dbReference type="EMBL" id="MFC5714305.1"/>
    </source>
</evidence>
<dbReference type="Gene3D" id="3.40.630.10">
    <property type="entry name" value="Zn peptidases"/>
    <property type="match status" value="1"/>
</dbReference>
<dbReference type="InterPro" id="IPR002933">
    <property type="entry name" value="Peptidase_M20"/>
</dbReference>
<dbReference type="InterPro" id="IPR036264">
    <property type="entry name" value="Bact_exopeptidase_dim_dom"/>
</dbReference>
<dbReference type="EMBL" id="JBHSOZ010000010">
    <property type="protein sequence ID" value="MFC5714305.1"/>
    <property type="molecule type" value="Genomic_DNA"/>
</dbReference>
<name>A0ABW0YSG0_9BACI</name>
<dbReference type="PIRSF" id="PIRSF005962">
    <property type="entry name" value="Pept_M20D_amidohydro"/>
    <property type="match status" value="1"/>
</dbReference>
<proteinExistence type="predicted"/>
<comment type="caution">
    <text evidence="2">The sequence shown here is derived from an EMBL/GenBank/DDBJ whole genome shotgun (WGS) entry which is preliminary data.</text>
</comment>